<name>A0A5J4YVB8_PORPP</name>
<evidence type="ECO:0000256" key="1">
    <source>
        <dbReference type="SAM" id="MobiDB-lite"/>
    </source>
</evidence>
<organism evidence="2 3">
    <name type="scientific">Porphyridium purpureum</name>
    <name type="common">Red alga</name>
    <name type="synonym">Porphyridium cruentum</name>
    <dbReference type="NCBI Taxonomy" id="35688"/>
    <lineage>
        <taxon>Eukaryota</taxon>
        <taxon>Rhodophyta</taxon>
        <taxon>Bangiophyceae</taxon>
        <taxon>Porphyridiales</taxon>
        <taxon>Porphyridiaceae</taxon>
        <taxon>Porphyridium</taxon>
    </lineage>
</organism>
<evidence type="ECO:0000313" key="2">
    <source>
        <dbReference type="EMBL" id="KAA8494347.1"/>
    </source>
</evidence>
<keyword evidence="3" id="KW-1185">Reference proteome</keyword>
<evidence type="ECO:0000313" key="3">
    <source>
        <dbReference type="Proteomes" id="UP000324585"/>
    </source>
</evidence>
<proteinExistence type="predicted"/>
<feature type="region of interest" description="Disordered" evidence="1">
    <location>
        <begin position="20"/>
        <end position="75"/>
    </location>
</feature>
<dbReference type="EMBL" id="VRMN01000005">
    <property type="protein sequence ID" value="KAA8494347.1"/>
    <property type="molecule type" value="Genomic_DNA"/>
</dbReference>
<sequence>MLLTASRRGVGELECTNRMDKYSRSRKAVRAPPAVVDGQLSSKHGSADAHASVRAVAQEPRPREAQGEDDEEERHRLRMFDLDPHYGPFVGVSRMERWKRAKTFGLEPPDDVLRIIERGQYHDVADMMGQNLQATNKRAKKTG</sequence>
<dbReference type="OrthoDB" id="5614at2759"/>
<dbReference type="AlphaFoldDB" id="A0A5J4YVB8"/>
<reference evidence="3" key="1">
    <citation type="journal article" date="2019" name="Nat. Commun.">
        <title>Expansion of phycobilisome linker gene families in mesophilic red algae.</title>
        <authorList>
            <person name="Lee J."/>
            <person name="Kim D."/>
            <person name="Bhattacharya D."/>
            <person name="Yoon H.S."/>
        </authorList>
    </citation>
    <scope>NUCLEOTIDE SEQUENCE [LARGE SCALE GENOMIC DNA]</scope>
    <source>
        <strain evidence="3">CCMP 1328</strain>
    </source>
</reference>
<dbReference type="Pfam" id="PF04081">
    <property type="entry name" value="DNA_pol_delta_4"/>
    <property type="match status" value="1"/>
</dbReference>
<dbReference type="InterPro" id="IPR007218">
    <property type="entry name" value="DNA_pol_delta_4"/>
</dbReference>
<dbReference type="GO" id="GO:0043625">
    <property type="term" value="C:delta DNA polymerase complex"/>
    <property type="evidence" value="ECO:0007669"/>
    <property type="project" value="TreeGrafter"/>
</dbReference>
<dbReference type="PANTHER" id="PTHR14303:SF0">
    <property type="entry name" value="DNA POLYMERASE DELTA SUBUNIT 4"/>
    <property type="match status" value="1"/>
</dbReference>
<dbReference type="GO" id="GO:0003887">
    <property type="term" value="F:DNA-directed DNA polymerase activity"/>
    <property type="evidence" value="ECO:0007669"/>
    <property type="project" value="TreeGrafter"/>
</dbReference>
<dbReference type="GO" id="GO:0006261">
    <property type="term" value="P:DNA-templated DNA replication"/>
    <property type="evidence" value="ECO:0007669"/>
    <property type="project" value="TreeGrafter"/>
</dbReference>
<accession>A0A5J4YVB8</accession>
<protein>
    <submittedName>
        <fullName evidence="2">DNA polymerase delta subunit 4</fullName>
    </submittedName>
</protein>
<dbReference type="PANTHER" id="PTHR14303">
    <property type="entry name" value="DNA POLYMERASE DELTA SUBUNIT 4"/>
    <property type="match status" value="1"/>
</dbReference>
<gene>
    <name evidence="2" type="ORF">FVE85_4322</name>
</gene>
<dbReference type="GO" id="GO:0000731">
    <property type="term" value="P:DNA synthesis involved in DNA repair"/>
    <property type="evidence" value="ECO:0007669"/>
    <property type="project" value="InterPro"/>
</dbReference>
<comment type="caution">
    <text evidence="2">The sequence shown here is derived from an EMBL/GenBank/DDBJ whole genome shotgun (WGS) entry which is preliminary data.</text>
</comment>
<dbReference type="Proteomes" id="UP000324585">
    <property type="component" value="Unassembled WGS sequence"/>
</dbReference>